<comment type="caution">
    <text evidence="1">The sequence shown here is derived from an EMBL/GenBank/DDBJ whole genome shotgun (WGS) entry which is preliminary data.</text>
</comment>
<protein>
    <submittedName>
        <fullName evidence="1">Uncharacterized protein</fullName>
    </submittedName>
</protein>
<dbReference type="Proteomes" id="UP000433181">
    <property type="component" value="Unassembled WGS sequence"/>
</dbReference>
<gene>
    <name evidence="1" type="ORF">FYJ84_00710</name>
</gene>
<dbReference type="RefSeq" id="WP_154405114.1">
    <property type="nucleotide sequence ID" value="NZ_JAQXJM010000180.1"/>
</dbReference>
<accession>A0A6I2UCU8</accession>
<name>A0A6I2UCU8_9FIRM</name>
<keyword evidence="2" id="KW-1185">Reference proteome</keyword>
<dbReference type="AlphaFoldDB" id="A0A6I2UCU8"/>
<proteinExistence type="predicted"/>
<reference evidence="1 2" key="1">
    <citation type="submission" date="2019-08" db="EMBL/GenBank/DDBJ databases">
        <title>In-depth cultivation of the pig gut microbiome towards novel bacterial diversity and tailored functional studies.</title>
        <authorList>
            <person name="Wylensek D."/>
            <person name="Hitch T.C.A."/>
            <person name="Clavel T."/>
        </authorList>
    </citation>
    <scope>NUCLEOTIDE SEQUENCE [LARGE SCALE GENOMIC DNA]</scope>
    <source>
        <strain evidence="1 2">WCA-693-APC-5D-A</strain>
    </source>
</reference>
<dbReference type="GeneID" id="96777430"/>
<evidence type="ECO:0000313" key="1">
    <source>
        <dbReference type="EMBL" id="MSU07520.1"/>
    </source>
</evidence>
<sequence length="65" mass="7971">MRFEKDFTSRHRLKEWLESKSWKFDSMETFYDWLEKFIDEGNILAVRGEYIDFQDCVDVLDNPEA</sequence>
<organism evidence="1 2">
    <name type="scientific">Anaerovibrio slackiae</name>
    <dbReference type="NCBI Taxonomy" id="2652309"/>
    <lineage>
        <taxon>Bacteria</taxon>
        <taxon>Bacillati</taxon>
        <taxon>Bacillota</taxon>
        <taxon>Negativicutes</taxon>
        <taxon>Selenomonadales</taxon>
        <taxon>Selenomonadaceae</taxon>
        <taxon>Anaerovibrio</taxon>
    </lineage>
</organism>
<evidence type="ECO:0000313" key="2">
    <source>
        <dbReference type="Proteomes" id="UP000433181"/>
    </source>
</evidence>
<dbReference type="EMBL" id="VUNR01000001">
    <property type="protein sequence ID" value="MSU07520.1"/>
    <property type="molecule type" value="Genomic_DNA"/>
</dbReference>